<gene>
    <name evidence="1" type="ORF">Syn7803C43_87</name>
    <name evidence="2" type="ORF">Syn7803C98_86</name>
    <name evidence="3" type="ORF">Syn7803US88_86</name>
</gene>
<dbReference type="Proteomes" id="UP000185278">
    <property type="component" value="Segment"/>
</dbReference>
<dbReference type="EMBL" id="KJ019064">
    <property type="protein sequence ID" value="AIX22854.1"/>
    <property type="molecule type" value="Genomic_DNA"/>
</dbReference>
<accession>A0A0E3ELP5</accession>
<evidence type="ECO:0000313" key="5">
    <source>
        <dbReference type="Proteomes" id="UP000185279"/>
    </source>
</evidence>
<proteinExistence type="predicted"/>
<protein>
    <submittedName>
        <fullName evidence="1">Neck protein</fullName>
    </submittedName>
</protein>
<dbReference type="RefSeq" id="YP_007001814.1">
    <property type="nucleotide sequence ID" value="NC_019444.1"/>
</dbReference>
<evidence type="ECO:0000313" key="2">
    <source>
        <dbReference type="EMBL" id="AIX22854.1"/>
    </source>
</evidence>
<dbReference type="Proteomes" id="UP000185280">
    <property type="component" value="Segment"/>
</dbReference>
<dbReference type="EMBL" id="KJ019128">
    <property type="protein sequence ID" value="AIX38087.1"/>
    <property type="molecule type" value="Genomic_DNA"/>
</dbReference>
<sequence>MSATRPATKTELKNYALRRLGFPAIDINVCDEQLDDLIEEAIDYYQEFAYNGSYKAFIKIEVTDAIKTATKTGSALGSTDWTEGNEYVSLPPGVLAVNHVYSQIGASSITPGNIFNIKYQIFLNDIYAMTHGQILHYFMTSQYLETLDFVTNSDRNRRVRFNEYQGRLYLDFDWSNLQTGNQIVVEVMMRQDPDTYTAMYNDAWLKDYVEALFQQQWGRNLSKYDGIQMLGGVTLNGRQILEDASQFKKDLEADIRKTYELPPMDLIG</sequence>
<reference evidence="4 5" key="1">
    <citation type="submission" date="2013-12" db="EMBL/GenBank/DDBJ databases">
        <title>Ecological redundancy of diverse viral populations within a natural community.</title>
        <authorList>
            <person name="Gregory A.C."/>
            <person name="LaButti K."/>
            <person name="Copeland A."/>
            <person name="Woyke T."/>
            <person name="Sullivan M.B."/>
        </authorList>
    </citation>
    <scope>NUCLEOTIDE SEQUENCE [LARGE SCALE GENOMIC DNA]</scope>
    <source>
        <strain evidence="1">Syn7803C43</strain>
        <strain evidence="2">Syn7803C98</strain>
        <strain evidence="3">Syn7803US88</strain>
    </source>
</reference>
<dbReference type="OrthoDB" id="6993at10239"/>
<evidence type="ECO:0000313" key="1">
    <source>
        <dbReference type="EMBL" id="AIX14482.1"/>
    </source>
</evidence>
<evidence type="ECO:0000313" key="4">
    <source>
        <dbReference type="Proteomes" id="UP000185278"/>
    </source>
</evidence>
<dbReference type="Proteomes" id="UP000185279">
    <property type="component" value="Segment"/>
</dbReference>
<dbReference type="EMBL" id="KJ019027">
    <property type="protein sequence ID" value="AIX14482.1"/>
    <property type="molecule type" value="Genomic_DNA"/>
</dbReference>
<name>A0A0E3ELP5_9CAUD</name>
<organism evidence="1 5">
    <name type="scientific">Synechococcus phage ACG-2014c</name>
    <dbReference type="NCBI Taxonomy" id="1079998"/>
    <lineage>
        <taxon>Viruses</taxon>
        <taxon>Duplodnaviria</taxon>
        <taxon>Heunggongvirae</taxon>
        <taxon>Uroviricota</taxon>
        <taxon>Caudoviricetes</taxon>
        <taxon>Pantevenvirales</taxon>
        <taxon>Kyanoviridae</taxon>
        <taxon>Namakavirus</taxon>
        <taxon>Namakavirus smbcm6</taxon>
    </lineage>
</organism>
<evidence type="ECO:0000313" key="3">
    <source>
        <dbReference type="EMBL" id="AIX38087.1"/>
    </source>
</evidence>